<name>A0ABV8KNR4_9ACTN</name>
<protein>
    <submittedName>
        <fullName evidence="1">Uncharacterized protein</fullName>
    </submittedName>
</protein>
<dbReference type="Proteomes" id="UP001595868">
    <property type="component" value="Unassembled WGS sequence"/>
</dbReference>
<comment type="caution">
    <text evidence="1">The sequence shown here is derived from an EMBL/GenBank/DDBJ whole genome shotgun (WGS) entry which is preliminary data.</text>
</comment>
<accession>A0ABV8KNR4</accession>
<organism evidence="1 2">
    <name type="scientific">Micromonospora zhanjiangensis</name>
    <dbReference type="NCBI Taxonomy" id="1522057"/>
    <lineage>
        <taxon>Bacteria</taxon>
        <taxon>Bacillati</taxon>
        <taxon>Actinomycetota</taxon>
        <taxon>Actinomycetes</taxon>
        <taxon>Micromonosporales</taxon>
        <taxon>Micromonosporaceae</taxon>
        <taxon>Micromonospora</taxon>
    </lineage>
</organism>
<sequence length="111" mass="10700">MALYTHAVGLTAAGTLSTPAAVSSSDTISAADIGSRGALLRVITAGTATNVTVADPGTTAAGNVGTPTAVAVGTTAAKMIYISPAAVNPSTGVATVTFSATTSVTAELYRL</sequence>
<reference evidence="2" key="1">
    <citation type="journal article" date="2019" name="Int. J. Syst. Evol. Microbiol.">
        <title>The Global Catalogue of Microorganisms (GCM) 10K type strain sequencing project: providing services to taxonomists for standard genome sequencing and annotation.</title>
        <authorList>
            <consortium name="The Broad Institute Genomics Platform"/>
            <consortium name="The Broad Institute Genome Sequencing Center for Infectious Disease"/>
            <person name="Wu L."/>
            <person name="Ma J."/>
        </authorList>
    </citation>
    <scope>NUCLEOTIDE SEQUENCE [LARGE SCALE GENOMIC DNA]</scope>
    <source>
        <strain evidence="2">2902at01</strain>
    </source>
</reference>
<keyword evidence="2" id="KW-1185">Reference proteome</keyword>
<evidence type="ECO:0000313" key="2">
    <source>
        <dbReference type="Proteomes" id="UP001595868"/>
    </source>
</evidence>
<evidence type="ECO:0000313" key="1">
    <source>
        <dbReference type="EMBL" id="MFC4107775.1"/>
    </source>
</evidence>
<dbReference type="EMBL" id="JBHSBN010000011">
    <property type="protein sequence ID" value="MFC4107775.1"/>
    <property type="molecule type" value="Genomic_DNA"/>
</dbReference>
<dbReference type="RefSeq" id="WP_377547133.1">
    <property type="nucleotide sequence ID" value="NZ_JBHSBN010000011.1"/>
</dbReference>
<proteinExistence type="predicted"/>
<gene>
    <name evidence="1" type="ORF">ACFOX0_17815</name>
</gene>